<evidence type="ECO:0000313" key="2">
    <source>
        <dbReference type="Proteomes" id="UP000299102"/>
    </source>
</evidence>
<dbReference type="OrthoDB" id="429597at2759"/>
<keyword evidence="2" id="KW-1185">Reference proteome</keyword>
<evidence type="ECO:0000313" key="1">
    <source>
        <dbReference type="EMBL" id="GBP58256.1"/>
    </source>
</evidence>
<accession>A0A4C1X3D9</accession>
<name>A0A4C1X3D9_EUMVA</name>
<dbReference type="AlphaFoldDB" id="A0A4C1X3D9"/>
<sequence>MSGRVGAVPLVFGHRGRAPFSSPRLSSVVACTAFRRVAITEYSCWIGQGQRGRALCATCERCGGGCHAREPRRRRASNFDVKDEPRSGRPVTDEVNAILGKVEQDHHISSYDKAEAPGIDHKKSFDPFEKWNTLPKKLVIEVAVSEKNSLQHALKNVVLTTLATADDLLRYRDPVSRCQSGRETSHELRIAAVGREFAPKLQPERGAEFEFVTWRRDPTTAPAPPVWLSIY</sequence>
<reference evidence="1 2" key="1">
    <citation type="journal article" date="2019" name="Commun. Biol.">
        <title>The bagworm genome reveals a unique fibroin gene that provides high tensile strength.</title>
        <authorList>
            <person name="Kono N."/>
            <person name="Nakamura H."/>
            <person name="Ohtoshi R."/>
            <person name="Tomita M."/>
            <person name="Numata K."/>
            <person name="Arakawa K."/>
        </authorList>
    </citation>
    <scope>NUCLEOTIDE SEQUENCE [LARGE SCALE GENOMIC DNA]</scope>
</reference>
<proteinExistence type="predicted"/>
<protein>
    <submittedName>
        <fullName evidence="1">Uncharacterized protein</fullName>
    </submittedName>
</protein>
<dbReference type="Proteomes" id="UP000299102">
    <property type="component" value="Unassembled WGS sequence"/>
</dbReference>
<organism evidence="1 2">
    <name type="scientific">Eumeta variegata</name>
    <name type="common">Bagworm moth</name>
    <name type="synonym">Eumeta japonica</name>
    <dbReference type="NCBI Taxonomy" id="151549"/>
    <lineage>
        <taxon>Eukaryota</taxon>
        <taxon>Metazoa</taxon>
        <taxon>Ecdysozoa</taxon>
        <taxon>Arthropoda</taxon>
        <taxon>Hexapoda</taxon>
        <taxon>Insecta</taxon>
        <taxon>Pterygota</taxon>
        <taxon>Neoptera</taxon>
        <taxon>Endopterygota</taxon>
        <taxon>Lepidoptera</taxon>
        <taxon>Glossata</taxon>
        <taxon>Ditrysia</taxon>
        <taxon>Tineoidea</taxon>
        <taxon>Psychidae</taxon>
        <taxon>Oiketicinae</taxon>
        <taxon>Eumeta</taxon>
    </lineage>
</organism>
<gene>
    <name evidence="1" type="ORF">EVAR_40762_1</name>
</gene>
<comment type="caution">
    <text evidence="1">The sequence shown here is derived from an EMBL/GenBank/DDBJ whole genome shotgun (WGS) entry which is preliminary data.</text>
</comment>
<dbReference type="EMBL" id="BGZK01000730">
    <property type="protein sequence ID" value="GBP58256.1"/>
    <property type="molecule type" value="Genomic_DNA"/>
</dbReference>